<protein>
    <submittedName>
        <fullName evidence="2">Uncharacterized protein</fullName>
    </submittedName>
</protein>
<feature type="coiled-coil region" evidence="1">
    <location>
        <begin position="146"/>
        <end position="292"/>
    </location>
</feature>
<dbReference type="AlphaFoldDB" id="A0AA38PAU8"/>
<sequence length="306" mass="35869">MSRSAITPSFQASQQSHIEDLVQRNHKHEQTIRQLENELSQEKHRTKAAVQDIQNELRVEKREWREACDTLQACHRIHQLRLQAELEKQRSSVLAEQELLRKEKVATLQREFAITKFQITETQSERRILELEDELAEIGYLHDVEKQKFEAQLSKLIDRLGQQEEHANAIEQAQAEFEAEIDKLRKANAEAHVSSEALSVKLERTTLQLDGERSKIADLERINSELKRSNDELKRQVAKWQSLESKGDSEMEAERKKRVELEVQLQAVQNQLNKREQEFVKAEKKTEKAKQVLDDWKVYCAVLFNE</sequence>
<keyword evidence="3" id="KW-1185">Reference proteome</keyword>
<dbReference type="EMBL" id="MU806137">
    <property type="protein sequence ID" value="KAJ3839290.1"/>
    <property type="molecule type" value="Genomic_DNA"/>
</dbReference>
<reference evidence="2" key="1">
    <citation type="submission" date="2022-08" db="EMBL/GenBank/DDBJ databases">
        <authorList>
            <consortium name="DOE Joint Genome Institute"/>
            <person name="Min B."/>
            <person name="Riley R."/>
            <person name="Sierra-Patev S."/>
            <person name="Naranjo-Ortiz M."/>
            <person name="Looney B."/>
            <person name="Konkel Z."/>
            <person name="Slot J.C."/>
            <person name="Sakamoto Y."/>
            <person name="Steenwyk J.L."/>
            <person name="Rokas A."/>
            <person name="Carro J."/>
            <person name="Camarero S."/>
            <person name="Ferreira P."/>
            <person name="Molpeceres G."/>
            <person name="Ruiz-Duenas F.J."/>
            <person name="Serrano A."/>
            <person name="Henrissat B."/>
            <person name="Drula E."/>
            <person name="Hughes K.W."/>
            <person name="Mata J.L."/>
            <person name="Ishikawa N.K."/>
            <person name="Vargas-Isla R."/>
            <person name="Ushijima S."/>
            <person name="Smith C.A."/>
            <person name="Ahrendt S."/>
            <person name="Andreopoulos W."/>
            <person name="He G."/>
            <person name="Labutti K."/>
            <person name="Lipzen A."/>
            <person name="Ng V."/>
            <person name="Sandor L."/>
            <person name="Barry K."/>
            <person name="Martinez A.T."/>
            <person name="Xiao Y."/>
            <person name="Gibbons J.G."/>
            <person name="Terashima K."/>
            <person name="Hibbett D.S."/>
            <person name="Grigoriev I.V."/>
        </authorList>
    </citation>
    <scope>NUCLEOTIDE SEQUENCE</scope>
    <source>
        <strain evidence="2">TFB9207</strain>
    </source>
</reference>
<keyword evidence="1" id="KW-0175">Coiled coil</keyword>
<accession>A0AA38PAU8</accession>
<comment type="caution">
    <text evidence="2">The sequence shown here is derived from an EMBL/GenBank/DDBJ whole genome shotgun (WGS) entry which is preliminary data.</text>
</comment>
<proteinExistence type="predicted"/>
<evidence type="ECO:0000256" key="1">
    <source>
        <dbReference type="SAM" id="Coils"/>
    </source>
</evidence>
<evidence type="ECO:0000313" key="3">
    <source>
        <dbReference type="Proteomes" id="UP001163846"/>
    </source>
</evidence>
<organism evidence="2 3">
    <name type="scientific">Lentinula raphanica</name>
    <dbReference type="NCBI Taxonomy" id="153919"/>
    <lineage>
        <taxon>Eukaryota</taxon>
        <taxon>Fungi</taxon>
        <taxon>Dikarya</taxon>
        <taxon>Basidiomycota</taxon>
        <taxon>Agaricomycotina</taxon>
        <taxon>Agaricomycetes</taxon>
        <taxon>Agaricomycetidae</taxon>
        <taxon>Agaricales</taxon>
        <taxon>Marasmiineae</taxon>
        <taxon>Omphalotaceae</taxon>
        <taxon>Lentinula</taxon>
    </lineage>
</organism>
<feature type="coiled-coil region" evidence="1">
    <location>
        <begin position="18"/>
        <end position="63"/>
    </location>
</feature>
<gene>
    <name evidence="2" type="ORF">F5878DRAFT_132325</name>
</gene>
<evidence type="ECO:0000313" key="2">
    <source>
        <dbReference type="EMBL" id="KAJ3839290.1"/>
    </source>
</evidence>
<dbReference type="Proteomes" id="UP001163846">
    <property type="component" value="Unassembled WGS sequence"/>
</dbReference>
<name>A0AA38PAU8_9AGAR</name>